<dbReference type="RefSeq" id="XP_060366765.1">
    <property type="nucleotide sequence ID" value="XM_060510352.1"/>
</dbReference>
<feature type="compositionally biased region" description="Acidic residues" evidence="1">
    <location>
        <begin position="229"/>
        <end position="238"/>
    </location>
</feature>
<evidence type="ECO:0000256" key="1">
    <source>
        <dbReference type="SAM" id="MobiDB-lite"/>
    </source>
</evidence>
<comment type="caution">
    <text evidence="2">The sequence shown here is derived from an EMBL/GenBank/DDBJ whole genome shotgun (WGS) entry which is preliminary data.</text>
</comment>
<keyword evidence="3" id="KW-1185">Reference proteome</keyword>
<feature type="compositionally biased region" description="Polar residues" evidence="1">
    <location>
        <begin position="378"/>
        <end position="395"/>
    </location>
</feature>
<proteinExistence type="predicted"/>
<name>A0AAD8UQX5_GLOAC</name>
<feature type="region of interest" description="Disordered" evidence="1">
    <location>
        <begin position="105"/>
        <end position="146"/>
    </location>
</feature>
<feature type="compositionally biased region" description="Basic and acidic residues" evidence="1">
    <location>
        <begin position="292"/>
        <end position="313"/>
    </location>
</feature>
<dbReference type="AlphaFoldDB" id="A0AAD8UQX5"/>
<organism evidence="2 3">
    <name type="scientific">Glomerella acutata</name>
    <name type="common">Colletotrichum acutatum</name>
    <dbReference type="NCBI Taxonomy" id="27357"/>
    <lineage>
        <taxon>Eukaryota</taxon>
        <taxon>Fungi</taxon>
        <taxon>Dikarya</taxon>
        <taxon>Ascomycota</taxon>
        <taxon>Pezizomycotina</taxon>
        <taxon>Sordariomycetes</taxon>
        <taxon>Hypocreomycetidae</taxon>
        <taxon>Glomerellales</taxon>
        <taxon>Glomerellaceae</taxon>
        <taxon>Colletotrichum</taxon>
        <taxon>Colletotrichum acutatum species complex</taxon>
    </lineage>
</organism>
<feature type="region of interest" description="Disordered" evidence="1">
    <location>
        <begin position="1"/>
        <end position="22"/>
    </location>
</feature>
<dbReference type="GeneID" id="85394251"/>
<gene>
    <name evidence="2" type="ORF">BDZ83DRAFT_650204</name>
</gene>
<dbReference type="EMBL" id="JAHMHS010000030">
    <property type="protein sequence ID" value="KAK1726710.1"/>
    <property type="molecule type" value="Genomic_DNA"/>
</dbReference>
<evidence type="ECO:0000313" key="2">
    <source>
        <dbReference type="EMBL" id="KAK1726710.1"/>
    </source>
</evidence>
<feature type="compositionally biased region" description="Basic residues" evidence="1">
    <location>
        <begin position="202"/>
        <end position="222"/>
    </location>
</feature>
<feature type="compositionally biased region" description="Polar residues" evidence="1">
    <location>
        <begin position="179"/>
        <end position="200"/>
    </location>
</feature>
<sequence length="615" mass="65184">MDQFKTHTTSSGGRNRGHDNWRPTHLSENTCDCCKKMPAAQTVHQLCRECGIVVCRDCVAKGEISNLGSHVAHEVGDFDWVDRYALLTQRAGGSRAPTQPSVAIAVPGRQANTPDASPTKGPSSASKNSAKKGGKAFGKDSASGLTQVRRFSPTPVLPHPEADFLPSFPFLQTTLATTQDSSLTLSTPTKAKNSSATTLPSKKPKHSKKNKASKKKQKKGKRSYYNSDSDSDFDDDDMGSNAPSDREYVPPAEAGGKGSVPAATVDAGRGIAPVGLAQSRPVRAAAINTYEKMRSGNVKKEEPEAEEETKISEIPEANVPAQDHAYAQQGQVRGGGAYLHAPQYGEGPRHLSLPQLHPGADNKRAATAAEKAPATKRQNTSKMDSRTAGMSSMSAGTVGVSKTAATPQKAKSSQKGKAPEVVQVSGQAQTTHAQSSSQAQSSQNAQLQQHAFPPKPIAPNITVEERNASRRLVTADLGDLVDAIQAKLKLHIRAAGFTKGQQCDLVLREIVHSAWVANIVLMQMKRNNGELCAIAILRGYVTAIITNMNLGACPLTTNWLDGTHQNIQANAALVPAIAQINVPPAFQPGLTFPINGEDVVGANTLTFMASGGHGN</sequence>
<feature type="compositionally biased region" description="Low complexity" evidence="1">
    <location>
        <begin position="365"/>
        <end position="377"/>
    </location>
</feature>
<evidence type="ECO:0000313" key="3">
    <source>
        <dbReference type="Proteomes" id="UP001244207"/>
    </source>
</evidence>
<feature type="compositionally biased region" description="Polar residues" evidence="1">
    <location>
        <begin position="1"/>
        <end position="13"/>
    </location>
</feature>
<feature type="region of interest" description="Disordered" evidence="1">
    <location>
        <begin position="179"/>
        <end position="264"/>
    </location>
</feature>
<accession>A0AAD8UQX5</accession>
<feature type="region of interest" description="Disordered" evidence="1">
    <location>
        <begin position="292"/>
        <end position="461"/>
    </location>
</feature>
<reference evidence="2" key="1">
    <citation type="submission" date="2021-12" db="EMBL/GenBank/DDBJ databases">
        <title>Comparative genomics, transcriptomics and evolutionary studies reveal genomic signatures of adaptation to plant cell wall in hemibiotrophic fungi.</title>
        <authorList>
            <consortium name="DOE Joint Genome Institute"/>
            <person name="Baroncelli R."/>
            <person name="Diaz J.F."/>
            <person name="Benocci T."/>
            <person name="Peng M."/>
            <person name="Battaglia E."/>
            <person name="Haridas S."/>
            <person name="Andreopoulos W."/>
            <person name="Labutti K."/>
            <person name="Pangilinan J."/>
            <person name="Floch G.L."/>
            <person name="Makela M.R."/>
            <person name="Henrissat B."/>
            <person name="Grigoriev I.V."/>
            <person name="Crouch J.A."/>
            <person name="De Vries R.P."/>
            <person name="Sukno S.A."/>
            <person name="Thon M.R."/>
        </authorList>
    </citation>
    <scope>NUCLEOTIDE SEQUENCE</scope>
    <source>
        <strain evidence="2">CBS 112980</strain>
    </source>
</reference>
<feature type="compositionally biased region" description="Polar residues" evidence="1">
    <location>
        <begin position="403"/>
        <end position="415"/>
    </location>
</feature>
<feature type="compositionally biased region" description="Low complexity" evidence="1">
    <location>
        <begin position="427"/>
        <end position="451"/>
    </location>
</feature>
<protein>
    <submittedName>
        <fullName evidence="2">Uncharacterized protein</fullName>
    </submittedName>
</protein>
<dbReference type="Proteomes" id="UP001244207">
    <property type="component" value="Unassembled WGS sequence"/>
</dbReference>